<feature type="domain" description="Rhodanese" evidence="2">
    <location>
        <begin position="103"/>
        <end position="188"/>
    </location>
</feature>
<sequence length="189" mass="21105">MNLSVDKMIDAKQLACPMPIVRTKQAVEKLEPGQVLEVQATDKGSIADLQGWTKSAGHHYLGMKEKEGVFRHFLRKADPNEEKQETIHPQTITNEALQAKLEKAEALTIIDVREQAEFLFGHLPTAISIPMGVLEGGMDQFDHDQPLFIICRTGNRSDRACQLLTELGFKNVTNVLPGMSQWTGPIEKE</sequence>
<evidence type="ECO:0000313" key="3">
    <source>
        <dbReference type="EMBL" id="RKD25653.1"/>
    </source>
</evidence>
<comment type="similarity">
    <text evidence="1">Belongs to the sulfur carrier protein TusA family.</text>
</comment>
<comment type="caution">
    <text evidence="3">The sequence shown here is derived from an EMBL/GenBank/DDBJ whole genome shotgun (WGS) entry which is preliminary data.</text>
</comment>
<dbReference type="RefSeq" id="WP_120188323.1">
    <property type="nucleotide sequence ID" value="NZ_MCHY01000006.1"/>
</dbReference>
<dbReference type="InterPro" id="IPR036873">
    <property type="entry name" value="Rhodanese-like_dom_sf"/>
</dbReference>
<dbReference type="CDD" id="cd00291">
    <property type="entry name" value="SirA_YedF_YeeD"/>
    <property type="match status" value="1"/>
</dbReference>
<dbReference type="AlphaFoldDB" id="A0A419SN23"/>
<dbReference type="OrthoDB" id="9800872at2"/>
<dbReference type="SUPFAM" id="SSF52821">
    <property type="entry name" value="Rhodanese/Cell cycle control phosphatase"/>
    <property type="match status" value="1"/>
</dbReference>
<dbReference type="Pfam" id="PF00581">
    <property type="entry name" value="Rhodanese"/>
    <property type="match status" value="1"/>
</dbReference>
<gene>
    <name evidence="3" type="ORF">BEP19_01545</name>
</gene>
<keyword evidence="4" id="KW-1185">Reference proteome</keyword>
<organism evidence="3 4">
    <name type="scientific">Ammoniphilus oxalaticus</name>
    <dbReference type="NCBI Taxonomy" id="66863"/>
    <lineage>
        <taxon>Bacteria</taxon>
        <taxon>Bacillati</taxon>
        <taxon>Bacillota</taxon>
        <taxon>Bacilli</taxon>
        <taxon>Bacillales</taxon>
        <taxon>Paenibacillaceae</taxon>
        <taxon>Aneurinibacillus group</taxon>
        <taxon>Ammoniphilus</taxon>
    </lineage>
</organism>
<dbReference type="PROSITE" id="PS50206">
    <property type="entry name" value="RHODANESE_3"/>
    <property type="match status" value="1"/>
</dbReference>
<proteinExistence type="inferred from homology"/>
<dbReference type="Gene3D" id="3.30.110.40">
    <property type="entry name" value="TusA-like domain"/>
    <property type="match status" value="1"/>
</dbReference>
<dbReference type="Gene3D" id="3.40.250.10">
    <property type="entry name" value="Rhodanese-like domain"/>
    <property type="match status" value="1"/>
</dbReference>
<reference evidence="3 4" key="1">
    <citation type="submission" date="2016-08" db="EMBL/GenBank/DDBJ databases">
        <title>Novel Firmicute Genomes.</title>
        <authorList>
            <person name="Poppleton D.I."/>
            <person name="Gribaldo S."/>
        </authorList>
    </citation>
    <scope>NUCLEOTIDE SEQUENCE [LARGE SCALE GENOMIC DNA]</scope>
    <source>
        <strain evidence="3 4">RAOx-1</strain>
    </source>
</reference>
<dbReference type="SUPFAM" id="SSF64307">
    <property type="entry name" value="SirA-like"/>
    <property type="match status" value="1"/>
</dbReference>
<protein>
    <recommendedName>
        <fullName evidence="2">Rhodanese domain-containing protein</fullName>
    </recommendedName>
</protein>
<dbReference type="SMART" id="SM00450">
    <property type="entry name" value="RHOD"/>
    <property type="match status" value="1"/>
</dbReference>
<dbReference type="PANTHER" id="PTHR33279:SF6">
    <property type="entry name" value="SULFUR CARRIER PROTEIN YEDF-RELATED"/>
    <property type="match status" value="1"/>
</dbReference>
<dbReference type="InterPro" id="IPR001763">
    <property type="entry name" value="Rhodanese-like_dom"/>
</dbReference>
<evidence type="ECO:0000259" key="2">
    <source>
        <dbReference type="PROSITE" id="PS50206"/>
    </source>
</evidence>
<dbReference type="EMBL" id="MCHY01000006">
    <property type="protein sequence ID" value="RKD25653.1"/>
    <property type="molecule type" value="Genomic_DNA"/>
</dbReference>
<dbReference type="CDD" id="cd00158">
    <property type="entry name" value="RHOD"/>
    <property type="match status" value="1"/>
</dbReference>
<dbReference type="Proteomes" id="UP000284219">
    <property type="component" value="Unassembled WGS sequence"/>
</dbReference>
<dbReference type="PANTHER" id="PTHR33279">
    <property type="entry name" value="SULFUR CARRIER PROTEIN YEDF-RELATED"/>
    <property type="match status" value="1"/>
</dbReference>
<dbReference type="InterPro" id="IPR001455">
    <property type="entry name" value="TusA-like"/>
</dbReference>
<evidence type="ECO:0000313" key="4">
    <source>
        <dbReference type="Proteomes" id="UP000284219"/>
    </source>
</evidence>
<evidence type="ECO:0000256" key="1">
    <source>
        <dbReference type="ARBA" id="ARBA00008984"/>
    </source>
</evidence>
<accession>A0A419SN23</accession>
<name>A0A419SN23_9BACL</name>
<dbReference type="Pfam" id="PF01206">
    <property type="entry name" value="TusA"/>
    <property type="match status" value="1"/>
</dbReference>
<dbReference type="InterPro" id="IPR036868">
    <property type="entry name" value="TusA-like_sf"/>
</dbReference>